<accession>A0AAW2IVR6</accession>
<evidence type="ECO:0000256" key="1">
    <source>
        <dbReference type="SAM" id="MobiDB-lite"/>
    </source>
</evidence>
<organism evidence="2">
    <name type="scientific">Sesamum radiatum</name>
    <name type="common">Black benniseed</name>
    <dbReference type="NCBI Taxonomy" id="300843"/>
    <lineage>
        <taxon>Eukaryota</taxon>
        <taxon>Viridiplantae</taxon>
        <taxon>Streptophyta</taxon>
        <taxon>Embryophyta</taxon>
        <taxon>Tracheophyta</taxon>
        <taxon>Spermatophyta</taxon>
        <taxon>Magnoliopsida</taxon>
        <taxon>eudicotyledons</taxon>
        <taxon>Gunneridae</taxon>
        <taxon>Pentapetalae</taxon>
        <taxon>asterids</taxon>
        <taxon>lamiids</taxon>
        <taxon>Lamiales</taxon>
        <taxon>Pedaliaceae</taxon>
        <taxon>Sesamum</taxon>
    </lineage>
</organism>
<sequence length="155" mass="18252">MEDLLMRSQKYIGIEKLNALDPSISGKRKGREEEREQKKKAECKHLPPMGFEHYAILNASRGEILVMAEQQGLINQWQRKMKYNLKRLKFDKYCRFQQDRGHKTEECHHLINKIKKLIQRGYLKEYVNQGPNRQPKDSTSAQTRNADNLPIVGSR</sequence>
<protein>
    <submittedName>
        <fullName evidence="2">Uncharacterized protein</fullName>
    </submittedName>
</protein>
<comment type="caution">
    <text evidence="2">The sequence shown here is derived from an EMBL/GenBank/DDBJ whole genome shotgun (WGS) entry which is preliminary data.</text>
</comment>
<dbReference type="EMBL" id="JACGWJ010000979">
    <property type="protein sequence ID" value="KAL0286157.1"/>
    <property type="molecule type" value="Genomic_DNA"/>
</dbReference>
<evidence type="ECO:0000313" key="2">
    <source>
        <dbReference type="EMBL" id="KAL0286157.1"/>
    </source>
</evidence>
<reference evidence="2" key="2">
    <citation type="journal article" date="2024" name="Plant">
        <title>Genomic evolution and insights into agronomic trait innovations of Sesamum species.</title>
        <authorList>
            <person name="Miao H."/>
            <person name="Wang L."/>
            <person name="Qu L."/>
            <person name="Liu H."/>
            <person name="Sun Y."/>
            <person name="Le M."/>
            <person name="Wang Q."/>
            <person name="Wei S."/>
            <person name="Zheng Y."/>
            <person name="Lin W."/>
            <person name="Duan Y."/>
            <person name="Cao H."/>
            <person name="Xiong S."/>
            <person name="Wang X."/>
            <person name="Wei L."/>
            <person name="Li C."/>
            <person name="Ma Q."/>
            <person name="Ju M."/>
            <person name="Zhao R."/>
            <person name="Li G."/>
            <person name="Mu C."/>
            <person name="Tian Q."/>
            <person name="Mei H."/>
            <person name="Zhang T."/>
            <person name="Gao T."/>
            <person name="Zhang H."/>
        </authorList>
    </citation>
    <scope>NUCLEOTIDE SEQUENCE</scope>
    <source>
        <strain evidence="2">G02</strain>
    </source>
</reference>
<feature type="region of interest" description="Disordered" evidence="1">
    <location>
        <begin position="128"/>
        <end position="155"/>
    </location>
</feature>
<gene>
    <name evidence="2" type="ORF">Sradi_7155900</name>
</gene>
<feature type="compositionally biased region" description="Polar residues" evidence="1">
    <location>
        <begin position="129"/>
        <end position="146"/>
    </location>
</feature>
<name>A0AAW2IVR6_SESRA</name>
<dbReference type="AlphaFoldDB" id="A0AAW2IVR6"/>
<reference evidence="2" key="1">
    <citation type="submission" date="2020-06" db="EMBL/GenBank/DDBJ databases">
        <authorList>
            <person name="Li T."/>
            <person name="Hu X."/>
            <person name="Zhang T."/>
            <person name="Song X."/>
            <person name="Zhang H."/>
            <person name="Dai N."/>
            <person name="Sheng W."/>
            <person name="Hou X."/>
            <person name="Wei L."/>
        </authorList>
    </citation>
    <scope>NUCLEOTIDE SEQUENCE</scope>
    <source>
        <strain evidence="2">G02</strain>
        <tissue evidence="2">Leaf</tissue>
    </source>
</reference>
<proteinExistence type="predicted"/>